<feature type="region of interest" description="Disordered" evidence="1">
    <location>
        <begin position="132"/>
        <end position="163"/>
    </location>
</feature>
<feature type="compositionally biased region" description="Low complexity" evidence="1">
    <location>
        <begin position="83"/>
        <end position="106"/>
    </location>
</feature>
<keyword evidence="2" id="KW-0472">Membrane</keyword>
<organism evidence="3 4">
    <name type="scientific">Tsukamurella soli</name>
    <dbReference type="NCBI Taxonomy" id="644556"/>
    <lineage>
        <taxon>Bacteria</taxon>
        <taxon>Bacillati</taxon>
        <taxon>Actinomycetota</taxon>
        <taxon>Actinomycetes</taxon>
        <taxon>Mycobacteriales</taxon>
        <taxon>Tsukamurellaceae</taxon>
        <taxon>Tsukamurella</taxon>
    </lineage>
</organism>
<evidence type="ECO:0000256" key="2">
    <source>
        <dbReference type="SAM" id="Phobius"/>
    </source>
</evidence>
<feature type="compositionally biased region" description="Gly residues" evidence="1">
    <location>
        <begin position="49"/>
        <end position="58"/>
    </location>
</feature>
<dbReference type="Proteomes" id="UP001500635">
    <property type="component" value="Unassembled WGS sequence"/>
</dbReference>
<dbReference type="RefSeq" id="WP_385922436.1">
    <property type="nucleotide sequence ID" value="NZ_JBHTGI010000001.1"/>
</dbReference>
<keyword evidence="4" id="KW-1185">Reference proteome</keyword>
<accession>A0ABP8JFV7</accession>
<proteinExistence type="predicted"/>
<evidence type="ECO:0000313" key="4">
    <source>
        <dbReference type="Proteomes" id="UP001500635"/>
    </source>
</evidence>
<evidence type="ECO:0000313" key="3">
    <source>
        <dbReference type="EMBL" id="GAA4390235.1"/>
    </source>
</evidence>
<evidence type="ECO:0000256" key="1">
    <source>
        <dbReference type="SAM" id="MobiDB-lite"/>
    </source>
</evidence>
<keyword evidence="2" id="KW-1133">Transmembrane helix</keyword>
<dbReference type="EMBL" id="BAABFR010000021">
    <property type="protein sequence ID" value="GAA4390235.1"/>
    <property type="molecule type" value="Genomic_DNA"/>
</dbReference>
<sequence length="392" mass="38739">MSGPRSPWERPFEPGDAAGTHPGEQGYPADGAAGSGSKGTPDRAAGSDGDAGNGGGDGAADSGHGVAPGAAPDGYSPAQYSNPSYPQQGGPGQYPGSQYPYPSGQYPSAQYPAGLYQSAQYPAGQYQSAQYPSAQYPSAGGSGIPQWPGAGGPGAPGGEPPKRSRTGLWIGAGVTTVLVVLVIIAVVVGLVHHGASASVAGAPDASTAPSGAGVDSCGLPGTGASAPITDFVTSGPLSFPVSAAPGWTAQTYVTYAQSRNAAGLVYPIVGQQWQAGAEIGETTFTPTIKAADAATRMVACIAAGAGYKDADPHVANQSAAAAIKVDGVDAAKVTADIRVSRPGLSVEGDHLTVIVVETAPQTYLLTDTPIGDSGLAAVAQAIADQLRVAKDV</sequence>
<gene>
    <name evidence="3" type="ORF">GCM10023147_17960</name>
</gene>
<keyword evidence="2" id="KW-0812">Transmembrane</keyword>
<reference evidence="4" key="1">
    <citation type="journal article" date="2019" name="Int. J. Syst. Evol. Microbiol.">
        <title>The Global Catalogue of Microorganisms (GCM) 10K type strain sequencing project: providing services to taxonomists for standard genome sequencing and annotation.</title>
        <authorList>
            <consortium name="The Broad Institute Genomics Platform"/>
            <consortium name="The Broad Institute Genome Sequencing Center for Infectious Disease"/>
            <person name="Wu L."/>
            <person name="Ma J."/>
        </authorList>
    </citation>
    <scope>NUCLEOTIDE SEQUENCE [LARGE SCALE GENOMIC DNA]</scope>
    <source>
        <strain evidence="4">JCM 17688</strain>
    </source>
</reference>
<feature type="region of interest" description="Disordered" evidence="1">
    <location>
        <begin position="1"/>
        <end position="106"/>
    </location>
</feature>
<comment type="caution">
    <text evidence="3">The sequence shown here is derived from an EMBL/GenBank/DDBJ whole genome shotgun (WGS) entry which is preliminary data.</text>
</comment>
<name>A0ABP8JFV7_9ACTN</name>
<protein>
    <submittedName>
        <fullName evidence="3">Uncharacterized protein</fullName>
    </submittedName>
</protein>
<feature type="transmembrane region" description="Helical" evidence="2">
    <location>
        <begin position="168"/>
        <end position="191"/>
    </location>
</feature>